<dbReference type="Gene3D" id="3.30.200.20">
    <property type="entry name" value="Phosphorylase Kinase, domain 1"/>
    <property type="match status" value="1"/>
</dbReference>
<keyword evidence="5 16" id="KW-0418">Kinase</keyword>
<evidence type="ECO:0000256" key="9">
    <source>
        <dbReference type="ARBA" id="ARBA00049014"/>
    </source>
</evidence>
<dbReference type="GO" id="GO:0004708">
    <property type="term" value="F:MAP kinase kinase activity"/>
    <property type="evidence" value="ECO:0007669"/>
    <property type="project" value="UniProtKB-EC"/>
</dbReference>
<dbReference type="OMA" id="QMTLTEP"/>
<evidence type="ECO:0000256" key="6">
    <source>
        <dbReference type="ARBA" id="ARBA00022840"/>
    </source>
</evidence>
<dbReference type="FunFam" id="1.10.510.10:FF:000921">
    <property type="entry name" value="Serine/threonine-protein kinase STE7"/>
    <property type="match status" value="1"/>
</dbReference>
<dbReference type="GO" id="GO:0004674">
    <property type="term" value="F:protein serine/threonine kinase activity"/>
    <property type="evidence" value="ECO:0007669"/>
    <property type="project" value="UniProtKB-KW"/>
</dbReference>
<evidence type="ECO:0000256" key="14">
    <source>
        <dbReference type="SAM" id="MobiDB-lite"/>
    </source>
</evidence>
<dbReference type="InterPro" id="IPR000719">
    <property type="entry name" value="Prot_kinase_dom"/>
</dbReference>
<keyword evidence="4 12" id="KW-0547">Nucleotide-binding</keyword>
<keyword evidence="2" id="KW-0597">Phosphoprotein</keyword>
<dbReference type="STRING" id="1344416.A0A139A7G4"/>
<dbReference type="Gene3D" id="1.10.510.10">
    <property type="entry name" value="Transferase(Phosphotransferase) domain 1"/>
    <property type="match status" value="1"/>
</dbReference>
<evidence type="ECO:0000256" key="10">
    <source>
        <dbReference type="ARBA" id="ARBA00049299"/>
    </source>
</evidence>
<dbReference type="EC" id="2.7.12.2" evidence="8"/>
<dbReference type="FunFam" id="3.30.200.20:FF:000040">
    <property type="entry name" value="Dual specificity mitogen-activated protein kinase kinase"/>
    <property type="match status" value="1"/>
</dbReference>
<feature type="domain" description="Protein kinase" evidence="15">
    <location>
        <begin position="141"/>
        <end position="399"/>
    </location>
</feature>
<dbReference type="PROSITE" id="PS00107">
    <property type="entry name" value="PROTEIN_KINASE_ATP"/>
    <property type="match status" value="1"/>
</dbReference>
<dbReference type="Proteomes" id="UP000070544">
    <property type="component" value="Unassembled WGS sequence"/>
</dbReference>
<dbReference type="EMBL" id="KQ965786">
    <property type="protein sequence ID" value="KXS12629.1"/>
    <property type="molecule type" value="Genomic_DNA"/>
</dbReference>
<dbReference type="PANTHER" id="PTHR48013:SF9">
    <property type="entry name" value="DUAL SPECIFICITY MITOGEN-ACTIVATED PROTEIN KINASE KINASE 5"/>
    <property type="match status" value="1"/>
</dbReference>
<feature type="region of interest" description="Disordered" evidence="14">
    <location>
        <begin position="21"/>
        <end position="119"/>
    </location>
</feature>
<feature type="binding site" evidence="12">
    <location>
        <position position="170"/>
    </location>
    <ligand>
        <name>ATP</name>
        <dbReference type="ChEBI" id="CHEBI:30616"/>
    </ligand>
</feature>
<keyword evidence="6 12" id="KW-0067">ATP-binding</keyword>
<dbReference type="Pfam" id="PF00069">
    <property type="entry name" value="Pkinase"/>
    <property type="match status" value="1"/>
</dbReference>
<evidence type="ECO:0000256" key="11">
    <source>
        <dbReference type="ARBA" id="ARBA00051693"/>
    </source>
</evidence>
<dbReference type="SMART" id="SM00220">
    <property type="entry name" value="S_TKc"/>
    <property type="match status" value="1"/>
</dbReference>
<dbReference type="InterPro" id="IPR017441">
    <property type="entry name" value="Protein_kinase_ATP_BS"/>
</dbReference>
<evidence type="ECO:0000259" key="15">
    <source>
        <dbReference type="PROSITE" id="PS50011"/>
    </source>
</evidence>
<evidence type="ECO:0000256" key="3">
    <source>
        <dbReference type="ARBA" id="ARBA00022679"/>
    </source>
</evidence>
<dbReference type="GO" id="GO:0005524">
    <property type="term" value="F:ATP binding"/>
    <property type="evidence" value="ECO:0007669"/>
    <property type="project" value="UniProtKB-UniRule"/>
</dbReference>
<evidence type="ECO:0000313" key="17">
    <source>
        <dbReference type="Proteomes" id="UP000070544"/>
    </source>
</evidence>
<keyword evidence="3" id="KW-0808">Transferase</keyword>
<evidence type="ECO:0000256" key="8">
    <source>
        <dbReference type="ARBA" id="ARBA00038999"/>
    </source>
</evidence>
<dbReference type="SUPFAM" id="SSF56112">
    <property type="entry name" value="Protein kinase-like (PK-like)"/>
    <property type="match status" value="1"/>
</dbReference>
<dbReference type="PROSITE" id="PS00108">
    <property type="entry name" value="PROTEIN_KINASE_ST"/>
    <property type="match status" value="1"/>
</dbReference>
<accession>A0A139A7G4</accession>
<keyword evidence="17" id="KW-1185">Reference proteome</keyword>
<evidence type="ECO:0000313" key="16">
    <source>
        <dbReference type="EMBL" id="KXS12629.1"/>
    </source>
</evidence>
<dbReference type="GO" id="GO:0071507">
    <property type="term" value="P:pheromone response MAPK cascade"/>
    <property type="evidence" value="ECO:0007669"/>
    <property type="project" value="UniProtKB-ARBA"/>
</dbReference>
<evidence type="ECO:0000256" key="1">
    <source>
        <dbReference type="ARBA" id="ARBA00022527"/>
    </source>
</evidence>
<evidence type="ECO:0000256" key="2">
    <source>
        <dbReference type="ARBA" id="ARBA00022553"/>
    </source>
</evidence>
<protein>
    <recommendedName>
        <fullName evidence="8">mitogen-activated protein kinase kinase</fullName>
        <ecNumber evidence="8">2.7.12.2</ecNumber>
    </recommendedName>
</protein>
<proteinExistence type="inferred from homology"/>
<name>A0A139A7G4_GONPJ</name>
<comment type="catalytic activity">
    <reaction evidence="11">
        <text>L-tyrosyl-[protein] + ATP = O-phospho-L-tyrosyl-[protein] + ADP + H(+)</text>
        <dbReference type="Rhea" id="RHEA:10596"/>
        <dbReference type="Rhea" id="RHEA-COMP:10136"/>
        <dbReference type="Rhea" id="RHEA-COMP:20101"/>
        <dbReference type="ChEBI" id="CHEBI:15378"/>
        <dbReference type="ChEBI" id="CHEBI:30616"/>
        <dbReference type="ChEBI" id="CHEBI:46858"/>
        <dbReference type="ChEBI" id="CHEBI:61978"/>
        <dbReference type="ChEBI" id="CHEBI:456216"/>
        <dbReference type="EC" id="2.7.12.2"/>
    </reaction>
</comment>
<dbReference type="InterPro" id="IPR008271">
    <property type="entry name" value="Ser/Thr_kinase_AS"/>
</dbReference>
<dbReference type="OrthoDB" id="10252354at2759"/>
<gene>
    <name evidence="16" type="ORF">M427DRAFT_59366</name>
</gene>
<comment type="catalytic activity">
    <reaction evidence="9">
        <text>L-seryl-[protein] + ATP = O-phospho-L-seryl-[protein] + ADP + H(+)</text>
        <dbReference type="Rhea" id="RHEA:17989"/>
        <dbReference type="Rhea" id="RHEA-COMP:9863"/>
        <dbReference type="Rhea" id="RHEA-COMP:11604"/>
        <dbReference type="ChEBI" id="CHEBI:15378"/>
        <dbReference type="ChEBI" id="CHEBI:29999"/>
        <dbReference type="ChEBI" id="CHEBI:30616"/>
        <dbReference type="ChEBI" id="CHEBI:83421"/>
        <dbReference type="ChEBI" id="CHEBI:456216"/>
        <dbReference type="EC" id="2.7.12.2"/>
    </reaction>
</comment>
<dbReference type="PROSITE" id="PS50011">
    <property type="entry name" value="PROTEIN_KINASE_DOM"/>
    <property type="match status" value="1"/>
</dbReference>
<sequence length="420" mass="45660">MAMTALVNSMDALSMRDGAVTPDSISNTPSAWIHISPNPRVEEGAHPSLGSLGPSDSVTSVQDSAVSSAVGSPALTKRKPRKGPHLKLPSITPGNPLPRPPDSAGSDDQSASHLTNREYISPPAIEIPKGCYLTELREEDLNVVAELGSGNGGVVQKVWHKSTNTMMARKLIHVESKAKIRKMIVRELRVLHDCHHPNIITFYGAFHRDNDISICMEYMDVGSLHALLQQAGPLPEEVIARISLSMLLGLVYLHHELRILHRDVKPSNVLVNSRGEVKLCDFGVAGMTVNSVAETFVGTSNYMSPERIQGAPYSNRSDVWSLGIMAIELALGHHPYPSAASAGGAVPILELIQNIVNEPPPSLPDSKYSPEFCDFVDRCLKKEASQRSAPKELLRHPFVTKKGGDGKLDPEWLKKVTVLT</sequence>
<comment type="similarity">
    <text evidence="7">Belongs to the protein kinase superfamily. STE Ser/Thr protein kinase family. MAP kinase kinase subfamily.</text>
</comment>
<feature type="compositionally biased region" description="Basic residues" evidence="14">
    <location>
        <begin position="76"/>
        <end position="85"/>
    </location>
</feature>
<comment type="catalytic activity">
    <reaction evidence="10">
        <text>L-threonyl-[protein] + ATP = O-phospho-L-threonyl-[protein] + ADP + H(+)</text>
        <dbReference type="Rhea" id="RHEA:46608"/>
        <dbReference type="Rhea" id="RHEA-COMP:11060"/>
        <dbReference type="Rhea" id="RHEA-COMP:11605"/>
        <dbReference type="ChEBI" id="CHEBI:15378"/>
        <dbReference type="ChEBI" id="CHEBI:30013"/>
        <dbReference type="ChEBI" id="CHEBI:30616"/>
        <dbReference type="ChEBI" id="CHEBI:61977"/>
        <dbReference type="ChEBI" id="CHEBI:456216"/>
        <dbReference type="EC" id="2.7.12.2"/>
    </reaction>
</comment>
<feature type="compositionally biased region" description="Polar residues" evidence="14">
    <location>
        <begin position="54"/>
        <end position="70"/>
    </location>
</feature>
<dbReference type="InterPro" id="IPR011009">
    <property type="entry name" value="Kinase-like_dom_sf"/>
</dbReference>
<dbReference type="PANTHER" id="PTHR48013">
    <property type="entry name" value="DUAL SPECIFICITY MITOGEN-ACTIVATED PROTEIN KINASE KINASE 5-RELATED"/>
    <property type="match status" value="1"/>
</dbReference>
<reference evidence="16 17" key="1">
    <citation type="journal article" date="2015" name="Genome Biol. Evol.">
        <title>Phylogenomic analyses indicate that early fungi evolved digesting cell walls of algal ancestors of land plants.</title>
        <authorList>
            <person name="Chang Y."/>
            <person name="Wang S."/>
            <person name="Sekimoto S."/>
            <person name="Aerts A.L."/>
            <person name="Choi C."/>
            <person name="Clum A."/>
            <person name="LaButti K.M."/>
            <person name="Lindquist E.A."/>
            <person name="Yee Ngan C."/>
            <person name="Ohm R.A."/>
            <person name="Salamov A.A."/>
            <person name="Grigoriev I.V."/>
            <person name="Spatafora J.W."/>
            <person name="Berbee M.L."/>
        </authorList>
    </citation>
    <scope>NUCLEOTIDE SEQUENCE [LARGE SCALE GENOMIC DNA]</scope>
    <source>
        <strain evidence="16 17">JEL478</strain>
    </source>
</reference>
<evidence type="ECO:0000256" key="4">
    <source>
        <dbReference type="ARBA" id="ARBA00022741"/>
    </source>
</evidence>
<evidence type="ECO:0000256" key="13">
    <source>
        <dbReference type="RuleBase" id="RU000304"/>
    </source>
</evidence>
<dbReference type="AlphaFoldDB" id="A0A139A7G4"/>
<organism evidence="16 17">
    <name type="scientific">Gonapodya prolifera (strain JEL478)</name>
    <name type="common">Monoblepharis prolifera</name>
    <dbReference type="NCBI Taxonomy" id="1344416"/>
    <lineage>
        <taxon>Eukaryota</taxon>
        <taxon>Fungi</taxon>
        <taxon>Fungi incertae sedis</taxon>
        <taxon>Chytridiomycota</taxon>
        <taxon>Chytridiomycota incertae sedis</taxon>
        <taxon>Monoblepharidomycetes</taxon>
        <taxon>Monoblepharidales</taxon>
        <taxon>Gonapodyaceae</taxon>
        <taxon>Gonapodya</taxon>
    </lineage>
</organism>
<evidence type="ECO:0000256" key="5">
    <source>
        <dbReference type="ARBA" id="ARBA00022777"/>
    </source>
</evidence>
<evidence type="ECO:0000256" key="7">
    <source>
        <dbReference type="ARBA" id="ARBA00038035"/>
    </source>
</evidence>
<evidence type="ECO:0000256" key="12">
    <source>
        <dbReference type="PROSITE-ProRule" id="PRU10141"/>
    </source>
</evidence>
<keyword evidence="1 13" id="KW-0723">Serine/threonine-protein kinase</keyword>